<dbReference type="InterPro" id="IPR050469">
    <property type="entry name" value="Diguanylate_Cyclase"/>
</dbReference>
<organism evidence="3 4">
    <name type="scientific">Pseudobutyrivibrio xylanivorans</name>
    <dbReference type="NCBI Taxonomy" id="185007"/>
    <lineage>
        <taxon>Bacteria</taxon>
        <taxon>Bacillati</taxon>
        <taxon>Bacillota</taxon>
        <taxon>Clostridia</taxon>
        <taxon>Lachnospirales</taxon>
        <taxon>Lachnospiraceae</taxon>
        <taxon>Pseudobutyrivibrio</taxon>
    </lineage>
</organism>
<feature type="transmembrane region" description="Helical" evidence="1">
    <location>
        <begin position="316"/>
        <end position="334"/>
    </location>
</feature>
<name>A0A1G5S019_PSEXY</name>
<reference evidence="3 4" key="1">
    <citation type="submission" date="2016-10" db="EMBL/GenBank/DDBJ databases">
        <authorList>
            <person name="de Groot N.N."/>
        </authorList>
    </citation>
    <scope>NUCLEOTIDE SEQUENCE [LARGE SCALE GENOMIC DNA]</scope>
    <source>
        <strain evidence="3 4">DSM 10317</strain>
    </source>
</reference>
<dbReference type="PANTHER" id="PTHR45138:SF9">
    <property type="entry name" value="DIGUANYLATE CYCLASE DGCM-RELATED"/>
    <property type="match status" value="1"/>
</dbReference>
<dbReference type="GO" id="GO:0052621">
    <property type="term" value="F:diguanylate cyclase activity"/>
    <property type="evidence" value="ECO:0007669"/>
    <property type="project" value="TreeGrafter"/>
</dbReference>
<dbReference type="InterPro" id="IPR043128">
    <property type="entry name" value="Rev_trsase/Diguanyl_cyclase"/>
</dbReference>
<dbReference type="EMBL" id="FMWK01000007">
    <property type="protein sequence ID" value="SCZ79071.1"/>
    <property type="molecule type" value="Genomic_DNA"/>
</dbReference>
<dbReference type="NCBIfam" id="TIGR00254">
    <property type="entry name" value="GGDEF"/>
    <property type="match status" value="1"/>
</dbReference>
<evidence type="ECO:0000313" key="3">
    <source>
        <dbReference type="EMBL" id="SCZ79071.1"/>
    </source>
</evidence>
<dbReference type="CDD" id="cd01949">
    <property type="entry name" value="GGDEF"/>
    <property type="match status" value="1"/>
</dbReference>
<keyword evidence="1" id="KW-1133">Transmembrane helix</keyword>
<gene>
    <name evidence="3" type="ORF">SAMN02910350_01596</name>
</gene>
<protein>
    <submittedName>
        <fullName evidence="3">Diguanylate cyclase (GGDEF) domain-containing protein</fullName>
    </submittedName>
</protein>
<feature type="transmembrane region" description="Helical" evidence="1">
    <location>
        <begin position="160"/>
        <end position="182"/>
    </location>
</feature>
<dbReference type="SUPFAM" id="SSF55073">
    <property type="entry name" value="Nucleotide cyclase"/>
    <property type="match status" value="1"/>
</dbReference>
<feature type="domain" description="GGDEF" evidence="2">
    <location>
        <begin position="408"/>
        <end position="535"/>
    </location>
</feature>
<dbReference type="Proteomes" id="UP000199428">
    <property type="component" value="Unassembled WGS sequence"/>
</dbReference>
<feature type="transmembrane region" description="Helical" evidence="1">
    <location>
        <begin position="226"/>
        <end position="245"/>
    </location>
</feature>
<dbReference type="InterPro" id="IPR000160">
    <property type="entry name" value="GGDEF_dom"/>
</dbReference>
<dbReference type="PROSITE" id="PS51257">
    <property type="entry name" value="PROKAR_LIPOPROTEIN"/>
    <property type="match status" value="1"/>
</dbReference>
<dbReference type="PANTHER" id="PTHR45138">
    <property type="entry name" value="REGULATORY COMPONENTS OF SENSORY TRANSDUCTION SYSTEM"/>
    <property type="match status" value="1"/>
</dbReference>
<dbReference type="Pfam" id="PF00990">
    <property type="entry name" value="GGDEF"/>
    <property type="match status" value="1"/>
</dbReference>
<proteinExistence type="predicted"/>
<feature type="transmembrane region" description="Helical" evidence="1">
    <location>
        <begin position="257"/>
        <end position="278"/>
    </location>
</feature>
<evidence type="ECO:0000259" key="2">
    <source>
        <dbReference type="PROSITE" id="PS50887"/>
    </source>
</evidence>
<evidence type="ECO:0000313" key="4">
    <source>
        <dbReference type="Proteomes" id="UP000199428"/>
    </source>
</evidence>
<dbReference type="InterPro" id="IPR029787">
    <property type="entry name" value="Nucleotide_cyclase"/>
</dbReference>
<feature type="transmembrane region" description="Helical" evidence="1">
    <location>
        <begin position="346"/>
        <end position="363"/>
    </location>
</feature>
<accession>A0A1G5S019</accession>
<dbReference type="SMART" id="SM00267">
    <property type="entry name" value="GGDEF"/>
    <property type="match status" value="1"/>
</dbReference>
<feature type="transmembrane region" description="Helical" evidence="1">
    <location>
        <begin position="189"/>
        <end position="206"/>
    </location>
</feature>
<dbReference type="Gene3D" id="3.30.70.270">
    <property type="match status" value="1"/>
</dbReference>
<dbReference type="AlphaFoldDB" id="A0A1G5S019"/>
<dbReference type="PROSITE" id="PS50887">
    <property type="entry name" value="GGDEF"/>
    <property type="match status" value="1"/>
</dbReference>
<keyword evidence="1" id="KW-0472">Membrane</keyword>
<sequence length="535" mass="60807">MTMNQNKLIFNFQKRLNNLMLILCACALVIGFLVTNEKSESDTPTIKIEPYQVARLEDGSKEYFFDLSSFDSHYSGFMFYTSHQFVKAYNSGREIYSFTKTGGILGSTPGSAYNFISVNEKMLNVAIIIKPVYECVQDQVPTFYVGNAYQMYDNLLRNSLPKFCASLLIVIFSFIILIYYAFMNKRLNLGRELVHLAYFALFIGTWTLNETDVSVLLFDNKIFDSVIPYLCLMMVIAPFVLFFDGYLGINGKIVKRIIVIASMVEFVVFTALHLLKILEYRETLVYMQILILAAAIYVVSAIAIQLYHRDFSRQTKICATGVLLFTISIIIDVRNYYSEVGDSDKMGRYMFLIFVSLLAWDLIKGTNEIIEKGRHVKQLEIFALTDTMTGLYNRNAFESHVEAEKKLDGIIAVVADANGLKACNDTYGHEAGDEYITLVAEIFNSVFGRYGTCYRTGGDEFCCIIPANKAVNMERLKKLFMTKIYTANHEGGYQYKIGVAIGTAMFDEKLDEDFRALVKRADASMYENKKACKSC</sequence>
<feature type="transmembrane region" description="Helical" evidence="1">
    <location>
        <begin position="16"/>
        <end position="34"/>
    </location>
</feature>
<keyword evidence="1" id="KW-0812">Transmembrane</keyword>
<feature type="transmembrane region" description="Helical" evidence="1">
    <location>
        <begin position="284"/>
        <end position="304"/>
    </location>
</feature>
<evidence type="ECO:0000256" key="1">
    <source>
        <dbReference type="SAM" id="Phobius"/>
    </source>
</evidence>